<evidence type="ECO:0000313" key="4">
    <source>
        <dbReference type="Proteomes" id="UP001305779"/>
    </source>
</evidence>
<gene>
    <name evidence="3" type="ORF">PRZ48_013837</name>
</gene>
<organism evidence="3 4">
    <name type="scientific">Zasmidium cellare</name>
    <name type="common">Wine cellar mold</name>
    <name type="synonym">Racodium cellare</name>
    <dbReference type="NCBI Taxonomy" id="395010"/>
    <lineage>
        <taxon>Eukaryota</taxon>
        <taxon>Fungi</taxon>
        <taxon>Dikarya</taxon>
        <taxon>Ascomycota</taxon>
        <taxon>Pezizomycotina</taxon>
        <taxon>Dothideomycetes</taxon>
        <taxon>Dothideomycetidae</taxon>
        <taxon>Mycosphaerellales</taxon>
        <taxon>Mycosphaerellaceae</taxon>
        <taxon>Zasmidium</taxon>
    </lineage>
</organism>
<comment type="caution">
    <text evidence="3">The sequence shown here is derived from an EMBL/GenBank/DDBJ whole genome shotgun (WGS) entry which is preliminary data.</text>
</comment>
<feature type="chain" id="PRO_5046027559" evidence="2">
    <location>
        <begin position="16"/>
        <end position="96"/>
    </location>
</feature>
<dbReference type="Proteomes" id="UP001305779">
    <property type="component" value="Unassembled WGS sequence"/>
</dbReference>
<feature type="compositionally biased region" description="Basic and acidic residues" evidence="1">
    <location>
        <begin position="20"/>
        <end position="30"/>
    </location>
</feature>
<name>A0ABR0E2J5_ZASCE</name>
<evidence type="ECO:0000313" key="3">
    <source>
        <dbReference type="EMBL" id="KAK4495505.1"/>
    </source>
</evidence>
<feature type="non-terminal residue" evidence="3">
    <location>
        <position position="96"/>
    </location>
</feature>
<protein>
    <submittedName>
        <fullName evidence="3">Uncharacterized protein</fullName>
    </submittedName>
</protein>
<keyword evidence="4" id="KW-1185">Reference proteome</keyword>
<proteinExistence type="predicted"/>
<sequence>MVFFIPVLLAVAGIAVYKDRKDRKRERQESELEATSGGRLVARNQQRRKNNRSATDNIDPTLADLHGQAEILPAYQRFDHEDLSLPAYSSMEVSKS</sequence>
<accession>A0ABR0E2J5</accession>
<evidence type="ECO:0000256" key="2">
    <source>
        <dbReference type="SAM" id="SignalP"/>
    </source>
</evidence>
<evidence type="ECO:0000256" key="1">
    <source>
        <dbReference type="SAM" id="MobiDB-lite"/>
    </source>
</evidence>
<reference evidence="3 4" key="1">
    <citation type="journal article" date="2023" name="G3 (Bethesda)">
        <title>A chromosome-level genome assembly of Zasmidium syzygii isolated from banana leaves.</title>
        <authorList>
            <person name="van Westerhoven A.C."/>
            <person name="Mehrabi R."/>
            <person name="Talebi R."/>
            <person name="Steentjes M.B.F."/>
            <person name="Corcolon B."/>
            <person name="Chong P.A."/>
            <person name="Kema G.H.J."/>
            <person name="Seidl M.F."/>
        </authorList>
    </citation>
    <scope>NUCLEOTIDE SEQUENCE [LARGE SCALE GENOMIC DNA]</scope>
    <source>
        <strain evidence="3 4">P124</strain>
    </source>
</reference>
<keyword evidence="2" id="KW-0732">Signal</keyword>
<feature type="region of interest" description="Disordered" evidence="1">
    <location>
        <begin position="20"/>
        <end position="62"/>
    </location>
</feature>
<dbReference type="EMBL" id="JAXOVC010000012">
    <property type="protein sequence ID" value="KAK4495505.1"/>
    <property type="molecule type" value="Genomic_DNA"/>
</dbReference>
<feature type="signal peptide" evidence="2">
    <location>
        <begin position="1"/>
        <end position="15"/>
    </location>
</feature>